<evidence type="ECO:0000256" key="7">
    <source>
        <dbReference type="ARBA" id="ARBA00023014"/>
    </source>
</evidence>
<proteinExistence type="predicted"/>
<reference evidence="9" key="2">
    <citation type="journal article" date="2021" name="PeerJ">
        <title>Extensive microbial diversity within the chicken gut microbiome revealed by metagenomics and culture.</title>
        <authorList>
            <person name="Gilroy R."/>
            <person name="Ravi A."/>
            <person name="Getino M."/>
            <person name="Pursley I."/>
            <person name="Horton D.L."/>
            <person name="Alikhan N.F."/>
            <person name="Baker D."/>
            <person name="Gharbi K."/>
            <person name="Hall N."/>
            <person name="Watson M."/>
            <person name="Adriaenssens E.M."/>
            <person name="Foster-Nyarko E."/>
            <person name="Jarju S."/>
            <person name="Secka A."/>
            <person name="Antonio M."/>
            <person name="Oren A."/>
            <person name="Chaudhuri R.R."/>
            <person name="La Ragione R."/>
            <person name="Hildebrand F."/>
            <person name="Pallen M.J."/>
        </authorList>
    </citation>
    <scope>NUCLEOTIDE SEQUENCE</scope>
    <source>
        <strain evidence="9">CHK188-20938</strain>
    </source>
</reference>
<keyword evidence="2" id="KW-0004">4Fe-4S</keyword>
<dbReference type="SUPFAM" id="SSF102114">
    <property type="entry name" value="Radical SAM enzymes"/>
    <property type="match status" value="1"/>
</dbReference>
<accession>A0A9D1TA84</accession>
<organism evidence="9 10">
    <name type="scientific">Candidatus Scatomonas pullistercoris</name>
    <dbReference type="NCBI Taxonomy" id="2840920"/>
    <lineage>
        <taxon>Bacteria</taxon>
        <taxon>Bacillati</taxon>
        <taxon>Bacillota</taxon>
        <taxon>Clostridia</taxon>
        <taxon>Lachnospirales</taxon>
        <taxon>Lachnospiraceae</taxon>
        <taxon>Lachnospiraceae incertae sedis</taxon>
        <taxon>Candidatus Scatomonas</taxon>
    </lineage>
</organism>
<evidence type="ECO:0000313" key="10">
    <source>
        <dbReference type="Proteomes" id="UP000824169"/>
    </source>
</evidence>
<dbReference type="PROSITE" id="PS51918">
    <property type="entry name" value="RADICAL_SAM"/>
    <property type="match status" value="1"/>
</dbReference>
<dbReference type="EMBL" id="DVOO01000013">
    <property type="protein sequence ID" value="HIV25165.1"/>
    <property type="molecule type" value="Genomic_DNA"/>
</dbReference>
<dbReference type="GO" id="GO:0016491">
    <property type="term" value="F:oxidoreductase activity"/>
    <property type="evidence" value="ECO:0007669"/>
    <property type="project" value="UniProtKB-KW"/>
</dbReference>
<sequence>MTGETKTREFEPACRRMEWLDPFYKAVWEKAFAEAIPISGTFELTPRCNFNCRMCYVHLQPERIAYYGREMNASDWIHTAEEAKEAGTTWLCVTGGEPLMHPEFPVIWKELCQMGFFITLQTNASLIEGKMAELLEQYPPKQAKVTLYGSNDEVYRQVCRVEQGFTRTDRGLQTLQELGIPVQLVTTVIRQNLEDVKKIAFYAWLHKLPWMATGGVKDSIRGADSQAREVRVQEKLDEQRKADIQYRMNGHPVDPERKPATYCRDYRLGYWVTWNGMIRFCSFMNEPNIPVRGQPFREAWKQLIQYEEELQWPEECRSCEAREVCFKCAGTLATEKFSGKKNIECYRKKIFWRQINGI</sequence>
<evidence type="ECO:0000259" key="8">
    <source>
        <dbReference type="PROSITE" id="PS51918"/>
    </source>
</evidence>
<evidence type="ECO:0000256" key="4">
    <source>
        <dbReference type="ARBA" id="ARBA00022723"/>
    </source>
</evidence>
<dbReference type="SFLD" id="SFLDG01067">
    <property type="entry name" value="SPASM/twitch_domain_containing"/>
    <property type="match status" value="1"/>
</dbReference>
<dbReference type="PANTHER" id="PTHR11228">
    <property type="entry name" value="RADICAL SAM DOMAIN PROTEIN"/>
    <property type="match status" value="1"/>
</dbReference>
<keyword evidence="6" id="KW-0408">Iron</keyword>
<dbReference type="GO" id="GO:0046872">
    <property type="term" value="F:metal ion binding"/>
    <property type="evidence" value="ECO:0007669"/>
    <property type="project" value="UniProtKB-KW"/>
</dbReference>
<dbReference type="PANTHER" id="PTHR11228:SF7">
    <property type="entry name" value="PQQA PEPTIDE CYCLASE"/>
    <property type="match status" value="1"/>
</dbReference>
<evidence type="ECO:0000256" key="1">
    <source>
        <dbReference type="ARBA" id="ARBA00001966"/>
    </source>
</evidence>
<evidence type="ECO:0000313" key="9">
    <source>
        <dbReference type="EMBL" id="HIV25165.1"/>
    </source>
</evidence>
<dbReference type="InterPro" id="IPR000385">
    <property type="entry name" value="MoaA_NifB_PqqE_Fe-S-bd_CS"/>
</dbReference>
<protein>
    <submittedName>
        <fullName evidence="9">Radical SAM protein</fullName>
    </submittedName>
</protein>
<dbReference type="Pfam" id="PF04055">
    <property type="entry name" value="Radical_SAM"/>
    <property type="match status" value="1"/>
</dbReference>
<dbReference type="PROSITE" id="PS01305">
    <property type="entry name" value="MOAA_NIFB_PQQE"/>
    <property type="match status" value="1"/>
</dbReference>
<keyword evidence="7" id="KW-0411">Iron-sulfur</keyword>
<dbReference type="AlphaFoldDB" id="A0A9D1TA84"/>
<dbReference type="SFLD" id="SFLDS00029">
    <property type="entry name" value="Radical_SAM"/>
    <property type="match status" value="1"/>
</dbReference>
<dbReference type="Proteomes" id="UP000824169">
    <property type="component" value="Unassembled WGS sequence"/>
</dbReference>
<feature type="domain" description="Radical SAM core" evidence="8">
    <location>
        <begin position="34"/>
        <end position="247"/>
    </location>
</feature>
<dbReference type="Gene3D" id="3.20.20.70">
    <property type="entry name" value="Aldolase class I"/>
    <property type="match status" value="1"/>
</dbReference>
<comment type="caution">
    <text evidence="9">The sequence shown here is derived from an EMBL/GenBank/DDBJ whole genome shotgun (WGS) entry which is preliminary data.</text>
</comment>
<evidence type="ECO:0000256" key="2">
    <source>
        <dbReference type="ARBA" id="ARBA00022485"/>
    </source>
</evidence>
<dbReference type="CDD" id="cd01335">
    <property type="entry name" value="Radical_SAM"/>
    <property type="match status" value="1"/>
</dbReference>
<gene>
    <name evidence="9" type="ORF">IAB71_05165</name>
</gene>
<dbReference type="GO" id="GO:0051539">
    <property type="term" value="F:4 iron, 4 sulfur cluster binding"/>
    <property type="evidence" value="ECO:0007669"/>
    <property type="project" value="UniProtKB-KW"/>
</dbReference>
<keyword evidence="4" id="KW-0479">Metal-binding</keyword>
<evidence type="ECO:0000256" key="3">
    <source>
        <dbReference type="ARBA" id="ARBA00022691"/>
    </source>
</evidence>
<evidence type="ECO:0000256" key="5">
    <source>
        <dbReference type="ARBA" id="ARBA00023002"/>
    </source>
</evidence>
<keyword evidence="3" id="KW-0949">S-adenosyl-L-methionine</keyword>
<dbReference type="InterPro" id="IPR013785">
    <property type="entry name" value="Aldolase_TIM"/>
</dbReference>
<dbReference type="InterPro" id="IPR007197">
    <property type="entry name" value="rSAM"/>
</dbReference>
<dbReference type="InterPro" id="IPR050377">
    <property type="entry name" value="Radical_SAM_PqqE_MftC-like"/>
</dbReference>
<comment type="cofactor">
    <cofactor evidence="1">
        <name>[4Fe-4S] cluster</name>
        <dbReference type="ChEBI" id="CHEBI:49883"/>
    </cofactor>
</comment>
<keyword evidence="5" id="KW-0560">Oxidoreductase</keyword>
<dbReference type="InterPro" id="IPR058240">
    <property type="entry name" value="rSAM_sf"/>
</dbReference>
<reference evidence="9" key="1">
    <citation type="submission" date="2020-10" db="EMBL/GenBank/DDBJ databases">
        <authorList>
            <person name="Gilroy R."/>
        </authorList>
    </citation>
    <scope>NUCLEOTIDE SEQUENCE</scope>
    <source>
        <strain evidence="9">CHK188-20938</strain>
    </source>
</reference>
<name>A0A9D1TA84_9FIRM</name>
<evidence type="ECO:0000256" key="6">
    <source>
        <dbReference type="ARBA" id="ARBA00023004"/>
    </source>
</evidence>